<organism evidence="1">
    <name type="scientific">uncultured bacterium contig00024</name>
    <dbReference type="NCBI Taxonomy" id="1181513"/>
    <lineage>
        <taxon>Bacteria</taxon>
        <taxon>environmental samples</taxon>
    </lineage>
</organism>
<name>A0A806KNE7_9BACT</name>
<reference evidence="1" key="1">
    <citation type="submission" date="2012-03" db="EMBL/GenBank/DDBJ databases">
        <title>Functional metagenomics reveals considerable lignocellulase gene clusters in the gut microbiome of a wood-feeding higher termite.</title>
        <authorList>
            <person name="Liu N."/>
        </authorList>
    </citation>
    <scope>NUCLEOTIDE SEQUENCE</scope>
</reference>
<dbReference type="EMBL" id="JQ844181">
    <property type="protein sequence ID" value="AGS52068.1"/>
    <property type="molecule type" value="Genomic_DNA"/>
</dbReference>
<dbReference type="InterPro" id="IPR054221">
    <property type="entry name" value="DUF6941"/>
</dbReference>
<dbReference type="AlphaFoldDB" id="A0A806KNE7"/>
<evidence type="ECO:0000313" key="1">
    <source>
        <dbReference type="EMBL" id="AGS52068.1"/>
    </source>
</evidence>
<sequence>MRGTKIKIELFTFCDFAQENGGKLTIVGTFDTIISRNFPCVHPQLSVVIRIRFDLWEFGNHTFRIETRDLEGGMSMETINGNVEVKGVGNASAVSHLVFSISNLHFNTPGLVNFVLYMDDKELSSIPLYIRKN</sequence>
<proteinExistence type="predicted"/>
<dbReference type="Pfam" id="PF22091">
    <property type="entry name" value="DUF6941"/>
    <property type="match status" value="1"/>
</dbReference>
<accession>A0A806KNE7</accession>
<protein>
    <submittedName>
        <fullName evidence="1">Uncharacterized protein</fullName>
    </submittedName>
</protein>